<name>A0A2T4IFD6_9RHOO</name>
<feature type="chain" id="PRO_5015668371" description="Aspartyl protease" evidence="1">
    <location>
        <begin position="22"/>
        <end position="168"/>
    </location>
</feature>
<dbReference type="EMBL" id="PZKC01000006">
    <property type="protein sequence ID" value="PTD96492.1"/>
    <property type="molecule type" value="Genomic_DNA"/>
</dbReference>
<dbReference type="OrthoDB" id="9179511at2"/>
<evidence type="ECO:0000256" key="1">
    <source>
        <dbReference type="SAM" id="SignalP"/>
    </source>
</evidence>
<feature type="signal peptide" evidence="1">
    <location>
        <begin position="1"/>
        <end position="21"/>
    </location>
</feature>
<proteinExistence type="predicted"/>
<gene>
    <name evidence="2" type="ORF">C8261_09315</name>
</gene>
<reference evidence="2 3" key="1">
    <citation type="submission" date="2018-03" db="EMBL/GenBank/DDBJ databases">
        <authorList>
            <person name="Keele B.F."/>
        </authorList>
    </citation>
    <scope>NUCLEOTIDE SEQUENCE [LARGE SCALE GENOMIC DNA]</scope>
    <source>
        <strain evidence="2 3">D20</strain>
    </source>
</reference>
<organism evidence="2 3">
    <name type="scientific">Pseudothauera lacus</name>
    <dbReference type="NCBI Taxonomy" id="2136175"/>
    <lineage>
        <taxon>Bacteria</taxon>
        <taxon>Pseudomonadati</taxon>
        <taxon>Pseudomonadota</taxon>
        <taxon>Betaproteobacteria</taxon>
        <taxon>Rhodocyclales</taxon>
        <taxon>Zoogloeaceae</taxon>
        <taxon>Pseudothauera</taxon>
    </lineage>
</organism>
<evidence type="ECO:0008006" key="4">
    <source>
        <dbReference type="Google" id="ProtNLM"/>
    </source>
</evidence>
<evidence type="ECO:0000313" key="2">
    <source>
        <dbReference type="EMBL" id="PTD96492.1"/>
    </source>
</evidence>
<keyword evidence="3" id="KW-1185">Reference proteome</keyword>
<dbReference type="InterPro" id="IPR034122">
    <property type="entry name" value="Retropepsin-like_bacterial"/>
</dbReference>
<accession>A0A2T4IFD6</accession>
<keyword evidence="1" id="KW-0732">Signal</keyword>
<dbReference type="CDD" id="cd05483">
    <property type="entry name" value="retropepsin_like_bacteria"/>
    <property type="match status" value="1"/>
</dbReference>
<dbReference type="InterPro" id="IPR021109">
    <property type="entry name" value="Peptidase_aspartic_dom_sf"/>
</dbReference>
<dbReference type="RefSeq" id="WP_107493426.1">
    <property type="nucleotide sequence ID" value="NZ_PZKC01000006.1"/>
</dbReference>
<protein>
    <recommendedName>
        <fullName evidence="4">Aspartyl protease</fullName>
    </recommendedName>
</protein>
<comment type="caution">
    <text evidence="2">The sequence shown here is derived from an EMBL/GenBank/DDBJ whole genome shotgun (WGS) entry which is preliminary data.</text>
</comment>
<sequence length="168" mass="17950">MRKFASLLFMLFVGATSSANGGQFSTTIEMQARNGTTFYVPGLITGLGAVDWMVDTGSGYMTINEDILALLKVKGAARFVKNLRGRLADGSELDVPIYSVDALSIGDACWLRDVEVAVFPGSTRPILGLNALQRTAPFIFSFEPPELVLSHCDGVTDVVAISQAAPTE</sequence>
<reference evidence="2 3" key="2">
    <citation type="submission" date="2018-04" db="EMBL/GenBank/DDBJ databases">
        <title>Thauera lacus sp. nov., isolated from an saline lake in Inner Mongolia, China.</title>
        <authorList>
            <person name="Liang Q.-Y."/>
        </authorList>
    </citation>
    <scope>NUCLEOTIDE SEQUENCE [LARGE SCALE GENOMIC DNA]</scope>
    <source>
        <strain evidence="2 3">D20</strain>
    </source>
</reference>
<evidence type="ECO:0000313" key="3">
    <source>
        <dbReference type="Proteomes" id="UP000241193"/>
    </source>
</evidence>
<dbReference type="AlphaFoldDB" id="A0A2T4IFD6"/>
<dbReference type="Proteomes" id="UP000241193">
    <property type="component" value="Unassembled WGS sequence"/>
</dbReference>
<dbReference type="Pfam" id="PF13650">
    <property type="entry name" value="Asp_protease_2"/>
    <property type="match status" value="1"/>
</dbReference>
<dbReference type="Gene3D" id="2.40.70.10">
    <property type="entry name" value="Acid Proteases"/>
    <property type="match status" value="1"/>
</dbReference>